<protein>
    <submittedName>
        <fullName evidence="1">Uncharacterized protein</fullName>
    </submittedName>
</protein>
<evidence type="ECO:0000313" key="2">
    <source>
        <dbReference type="Proteomes" id="UP000800082"/>
    </source>
</evidence>
<organism evidence="1 2">
    <name type="scientific">Didymella exigua CBS 183.55</name>
    <dbReference type="NCBI Taxonomy" id="1150837"/>
    <lineage>
        <taxon>Eukaryota</taxon>
        <taxon>Fungi</taxon>
        <taxon>Dikarya</taxon>
        <taxon>Ascomycota</taxon>
        <taxon>Pezizomycotina</taxon>
        <taxon>Dothideomycetes</taxon>
        <taxon>Pleosporomycetidae</taxon>
        <taxon>Pleosporales</taxon>
        <taxon>Pleosporineae</taxon>
        <taxon>Didymellaceae</taxon>
        <taxon>Didymella</taxon>
    </lineage>
</organism>
<proteinExistence type="predicted"/>
<gene>
    <name evidence="1" type="ORF">M421DRAFT_73676</name>
</gene>
<dbReference type="OrthoDB" id="3782401at2759"/>
<evidence type="ECO:0000313" key="1">
    <source>
        <dbReference type="EMBL" id="KAF1924056.1"/>
    </source>
</evidence>
<dbReference type="Proteomes" id="UP000800082">
    <property type="component" value="Unassembled WGS sequence"/>
</dbReference>
<dbReference type="AlphaFoldDB" id="A0A6A5RBL9"/>
<accession>A0A6A5RBL9</accession>
<sequence length="77" mass="8862">VFYINTEGFLLAFKDIFLNIFIKANYLKALKVLGLIPTNARVVLDYLKVQLHTLLAVPLPKTLWQSKTLSNTHKFRS</sequence>
<keyword evidence="2" id="KW-1185">Reference proteome</keyword>
<feature type="non-terminal residue" evidence="1">
    <location>
        <position position="1"/>
    </location>
</feature>
<dbReference type="EMBL" id="ML978998">
    <property type="protein sequence ID" value="KAF1924056.1"/>
    <property type="molecule type" value="Genomic_DNA"/>
</dbReference>
<reference evidence="1" key="1">
    <citation type="journal article" date="2020" name="Stud. Mycol.">
        <title>101 Dothideomycetes genomes: a test case for predicting lifestyles and emergence of pathogens.</title>
        <authorList>
            <person name="Haridas S."/>
            <person name="Albert R."/>
            <person name="Binder M."/>
            <person name="Bloem J."/>
            <person name="Labutti K."/>
            <person name="Salamov A."/>
            <person name="Andreopoulos B."/>
            <person name="Baker S."/>
            <person name="Barry K."/>
            <person name="Bills G."/>
            <person name="Bluhm B."/>
            <person name="Cannon C."/>
            <person name="Castanera R."/>
            <person name="Culley D."/>
            <person name="Daum C."/>
            <person name="Ezra D."/>
            <person name="Gonzalez J."/>
            <person name="Henrissat B."/>
            <person name="Kuo A."/>
            <person name="Liang C."/>
            <person name="Lipzen A."/>
            <person name="Lutzoni F."/>
            <person name="Magnuson J."/>
            <person name="Mondo S."/>
            <person name="Nolan M."/>
            <person name="Ohm R."/>
            <person name="Pangilinan J."/>
            <person name="Park H.-J."/>
            <person name="Ramirez L."/>
            <person name="Alfaro M."/>
            <person name="Sun H."/>
            <person name="Tritt A."/>
            <person name="Yoshinaga Y."/>
            <person name="Zwiers L.-H."/>
            <person name="Turgeon B."/>
            <person name="Goodwin S."/>
            <person name="Spatafora J."/>
            <person name="Crous P."/>
            <person name="Grigoriev I."/>
        </authorList>
    </citation>
    <scope>NUCLEOTIDE SEQUENCE</scope>
    <source>
        <strain evidence="1">CBS 183.55</strain>
    </source>
</reference>
<dbReference type="RefSeq" id="XP_033444309.1">
    <property type="nucleotide sequence ID" value="XM_033596979.1"/>
</dbReference>
<dbReference type="GeneID" id="54354646"/>
<name>A0A6A5RBL9_9PLEO</name>